<comment type="caution">
    <text evidence="3">The sequence shown here is derived from an EMBL/GenBank/DDBJ whole genome shotgun (WGS) entry which is preliminary data.</text>
</comment>
<evidence type="ECO:0000259" key="2">
    <source>
        <dbReference type="PROSITE" id="PS50240"/>
    </source>
</evidence>
<feature type="domain" description="Peptidase S1" evidence="2">
    <location>
        <begin position="4"/>
        <end position="97"/>
    </location>
</feature>
<dbReference type="EMBL" id="VYZK01000956">
    <property type="protein sequence ID" value="NWT75971.1"/>
    <property type="molecule type" value="Genomic_DNA"/>
</dbReference>
<dbReference type="PROSITE" id="PS00134">
    <property type="entry name" value="TRYPSIN_HIS"/>
    <property type="match status" value="1"/>
</dbReference>
<dbReference type="GO" id="GO:0004252">
    <property type="term" value="F:serine-type endopeptidase activity"/>
    <property type="evidence" value="ECO:0007669"/>
    <property type="project" value="InterPro"/>
</dbReference>
<evidence type="ECO:0000256" key="1">
    <source>
        <dbReference type="ARBA" id="ARBA00023157"/>
    </source>
</evidence>
<dbReference type="InterPro" id="IPR018114">
    <property type="entry name" value="TRYPSIN_HIS"/>
</dbReference>
<dbReference type="SUPFAM" id="SSF50494">
    <property type="entry name" value="Trypsin-like serine proteases"/>
    <property type="match status" value="1"/>
</dbReference>
<dbReference type="InterPro" id="IPR009003">
    <property type="entry name" value="Peptidase_S1_PA"/>
</dbReference>
<gene>
    <name evidence="3" type="primary">Gzmm_0</name>
    <name evidence="3" type="ORF">PRUHIM_R12862</name>
</gene>
<dbReference type="InterPro" id="IPR043504">
    <property type="entry name" value="Peptidase_S1_PA_chymotrypsin"/>
</dbReference>
<dbReference type="PANTHER" id="PTHR24271:SF51">
    <property type="entry name" value="GRANZYME M"/>
    <property type="match status" value="1"/>
</dbReference>
<dbReference type="PROSITE" id="PS50240">
    <property type="entry name" value="TRYPSIN_DOM"/>
    <property type="match status" value="1"/>
</dbReference>
<dbReference type="PRINTS" id="PR00722">
    <property type="entry name" value="CHYMOTRYPSIN"/>
</dbReference>
<dbReference type="OrthoDB" id="5597713at2759"/>
<feature type="non-terminal residue" evidence="3">
    <location>
        <position position="97"/>
    </location>
</feature>
<proteinExistence type="predicted"/>
<keyword evidence="1" id="KW-1015">Disulfide bond</keyword>
<name>A0A7K5R8A9_9PASE</name>
<dbReference type="FunFam" id="2.40.10.10:FF:000005">
    <property type="entry name" value="Serine protease 37"/>
    <property type="match status" value="1"/>
</dbReference>
<dbReference type="AlphaFoldDB" id="A0A7K5R8A9"/>
<sequence length="97" mass="10749">RPSIIGGREAKAHSRPYMASLQSGGVHRCGAALLHRRWALTAAHCQPRGSWDKALLVVGLHNWRHPGAETQTLPVRAACPHPGYDRRTMENDLLLLQ</sequence>
<keyword evidence="4" id="KW-1185">Reference proteome</keyword>
<evidence type="ECO:0000313" key="4">
    <source>
        <dbReference type="Proteomes" id="UP000566454"/>
    </source>
</evidence>
<feature type="non-terminal residue" evidence="3">
    <location>
        <position position="1"/>
    </location>
</feature>
<dbReference type="Proteomes" id="UP000566454">
    <property type="component" value="Unassembled WGS sequence"/>
</dbReference>
<evidence type="ECO:0000313" key="3">
    <source>
        <dbReference type="EMBL" id="NWT75971.1"/>
    </source>
</evidence>
<accession>A0A7K5R8A9</accession>
<dbReference type="InterPro" id="IPR001254">
    <property type="entry name" value="Trypsin_dom"/>
</dbReference>
<protein>
    <submittedName>
        <fullName evidence="3">GRAM protein</fullName>
    </submittedName>
</protein>
<organism evidence="3 4">
    <name type="scientific">Prunella himalayana</name>
    <dbReference type="NCBI Taxonomy" id="670356"/>
    <lineage>
        <taxon>Eukaryota</taxon>
        <taxon>Metazoa</taxon>
        <taxon>Chordata</taxon>
        <taxon>Craniata</taxon>
        <taxon>Vertebrata</taxon>
        <taxon>Euteleostomi</taxon>
        <taxon>Archelosauria</taxon>
        <taxon>Archosauria</taxon>
        <taxon>Dinosauria</taxon>
        <taxon>Saurischia</taxon>
        <taxon>Theropoda</taxon>
        <taxon>Coelurosauria</taxon>
        <taxon>Aves</taxon>
        <taxon>Neognathae</taxon>
        <taxon>Neoaves</taxon>
        <taxon>Telluraves</taxon>
        <taxon>Australaves</taxon>
        <taxon>Passeriformes</taxon>
        <taxon>Passeroidea</taxon>
        <taxon>Prunellidae</taxon>
        <taxon>Prunella</taxon>
    </lineage>
</organism>
<dbReference type="PANTHER" id="PTHR24271">
    <property type="entry name" value="KALLIKREIN-RELATED"/>
    <property type="match status" value="1"/>
</dbReference>
<dbReference type="GO" id="GO:0006508">
    <property type="term" value="P:proteolysis"/>
    <property type="evidence" value="ECO:0007669"/>
    <property type="project" value="InterPro"/>
</dbReference>
<reference evidence="3 4" key="1">
    <citation type="submission" date="2019-09" db="EMBL/GenBank/DDBJ databases">
        <title>Bird 10,000 Genomes (B10K) Project - Family phase.</title>
        <authorList>
            <person name="Zhang G."/>
        </authorList>
    </citation>
    <scope>NUCLEOTIDE SEQUENCE [LARGE SCALE GENOMIC DNA]</scope>
    <source>
        <strain evidence="3">B10K-DU-013-18</strain>
        <tissue evidence="3">Muscle</tissue>
    </source>
</reference>
<dbReference type="Gene3D" id="2.40.10.10">
    <property type="entry name" value="Trypsin-like serine proteases"/>
    <property type="match status" value="2"/>
</dbReference>
<dbReference type="Pfam" id="PF00089">
    <property type="entry name" value="Trypsin"/>
    <property type="match status" value="1"/>
</dbReference>
<dbReference type="InterPro" id="IPR001314">
    <property type="entry name" value="Peptidase_S1A"/>
</dbReference>